<dbReference type="AlphaFoldDB" id="A0A8E0TRR0"/>
<accession>A0A8E0TRR0</accession>
<reference evidence="3" key="1">
    <citation type="journal article" date="2013" name="Genome Announc.">
        <title>Draft Genome Sequence of the Dimorphic Prosthecate Bacterium Brevundimonas abyssalis TAR-001T.</title>
        <authorList>
            <person name="Tsubouchi T."/>
            <person name="Nishi S."/>
            <person name="Usui K."/>
            <person name="Shimane Y."/>
            <person name="Takaki Y."/>
            <person name="Maruyama T."/>
            <person name="Hatada Y."/>
        </authorList>
    </citation>
    <scope>NUCLEOTIDE SEQUENCE [LARGE SCALE GENOMIC DNA]</scope>
    <source>
        <strain evidence="3">TAR-001</strain>
    </source>
</reference>
<gene>
    <name evidence="2" type="ORF">MBEBAB_2002</name>
</gene>
<proteinExistence type="predicted"/>
<feature type="transmembrane region" description="Helical" evidence="1">
    <location>
        <begin position="25"/>
        <end position="47"/>
    </location>
</feature>
<evidence type="ECO:0000313" key="3">
    <source>
        <dbReference type="Proteomes" id="UP000016569"/>
    </source>
</evidence>
<protein>
    <submittedName>
        <fullName evidence="2">Uncharacterized protein</fullName>
    </submittedName>
</protein>
<sequence length="320" mass="37332">MGERIAHELSTLGLDTSKSFEAAQLVVQTGFSLLGGLVVAILAYWLIHSNQIRAARDGRKIERARLLYDLDREYFNLMATRCLVRAPGRPRAVYRADELWNLEYALTKDVIWFEKMQVRKNIRIYHSINHSRYVRIHRDWLIDTLILHHVAAWGRRIGNGVEAGILDRRDVAGMWRNILPWARDNRFSFMKDMFGSSALDRLIRDDQEHGREARETPMAYVRAKWPLRGLRLVFHRLGFGFRWCRDRMVSFVDSRRTLRRTPPDHWPADILPLYAIIYTVVAQSIIHGQLDALDYACLIDPDPTVQARLDAEIRNTLLMA</sequence>
<keyword evidence="1" id="KW-1133">Transmembrane helix</keyword>
<keyword evidence="1" id="KW-0812">Transmembrane</keyword>
<dbReference type="Proteomes" id="UP000016569">
    <property type="component" value="Unassembled WGS sequence"/>
</dbReference>
<dbReference type="EMBL" id="BATC01000037">
    <property type="protein sequence ID" value="GAD59752.1"/>
    <property type="molecule type" value="Genomic_DNA"/>
</dbReference>
<keyword evidence="1" id="KW-0472">Membrane</keyword>
<name>A0A8E0TRR0_9CAUL</name>
<evidence type="ECO:0000313" key="2">
    <source>
        <dbReference type="EMBL" id="GAD59752.1"/>
    </source>
</evidence>
<evidence type="ECO:0000256" key="1">
    <source>
        <dbReference type="SAM" id="Phobius"/>
    </source>
</evidence>
<comment type="caution">
    <text evidence="2">The sequence shown here is derived from an EMBL/GenBank/DDBJ whole genome shotgun (WGS) entry which is preliminary data.</text>
</comment>
<organism evidence="2 3">
    <name type="scientific">Brevundimonas abyssalis TAR-001</name>
    <dbReference type="NCBI Taxonomy" id="1391729"/>
    <lineage>
        <taxon>Bacteria</taxon>
        <taxon>Pseudomonadati</taxon>
        <taxon>Pseudomonadota</taxon>
        <taxon>Alphaproteobacteria</taxon>
        <taxon>Caulobacterales</taxon>
        <taxon>Caulobacteraceae</taxon>
        <taxon>Brevundimonas</taxon>
    </lineage>
</organism>
<keyword evidence="3" id="KW-1185">Reference proteome</keyword>